<dbReference type="PROSITE" id="PS50850">
    <property type="entry name" value="MFS"/>
    <property type="match status" value="1"/>
</dbReference>
<dbReference type="SUPFAM" id="SSF103473">
    <property type="entry name" value="MFS general substrate transporter"/>
    <property type="match status" value="1"/>
</dbReference>
<dbReference type="PANTHER" id="PTHR23510">
    <property type="entry name" value="INNER MEMBRANE TRANSPORT PROTEIN YAJR"/>
    <property type="match status" value="1"/>
</dbReference>
<keyword evidence="3 5" id="KW-1133">Transmembrane helix</keyword>
<evidence type="ECO:0000256" key="3">
    <source>
        <dbReference type="ARBA" id="ARBA00022989"/>
    </source>
</evidence>
<dbReference type="InterPro" id="IPR051068">
    <property type="entry name" value="MFS_Domain-Containing_Protein"/>
</dbReference>
<feature type="transmembrane region" description="Helical" evidence="5">
    <location>
        <begin position="139"/>
        <end position="163"/>
    </location>
</feature>
<protein>
    <submittedName>
        <fullName evidence="7">(pine wood nematode) hypothetical protein</fullName>
    </submittedName>
    <submittedName>
        <fullName evidence="10">MFS domain-containing protein</fullName>
    </submittedName>
</protein>
<dbReference type="WBParaSite" id="BXY_0196000.1">
    <property type="protein sequence ID" value="BXY_0196000.1"/>
    <property type="gene ID" value="BXY_0196000"/>
</dbReference>
<dbReference type="EMBL" id="CAJFCV020000005">
    <property type="protein sequence ID" value="CAG9125668.1"/>
    <property type="molecule type" value="Genomic_DNA"/>
</dbReference>
<proteinExistence type="predicted"/>
<evidence type="ECO:0000256" key="5">
    <source>
        <dbReference type="SAM" id="Phobius"/>
    </source>
</evidence>
<dbReference type="Pfam" id="PF07690">
    <property type="entry name" value="MFS_1"/>
    <property type="match status" value="1"/>
</dbReference>
<name>A0A1I7RMM5_BURXY</name>
<organism evidence="8 10">
    <name type="scientific">Bursaphelenchus xylophilus</name>
    <name type="common">Pinewood nematode worm</name>
    <name type="synonym">Aphelenchoides xylophilus</name>
    <dbReference type="NCBI Taxonomy" id="6326"/>
    <lineage>
        <taxon>Eukaryota</taxon>
        <taxon>Metazoa</taxon>
        <taxon>Ecdysozoa</taxon>
        <taxon>Nematoda</taxon>
        <taxon>Chromadorea</taxon>
        <taxon>Rhabditida</taxon>
        <taxon>Tylenchina</taxon>
        <taxon>Tylenchomorpha</taxon>
        <taxon>Aphelenchoidea</taxon>
        <taxon>Aphelenchoididae</taxon>
        <taxon>Bursaphelenchus</taxon>
    </lineage>
</organism>
<dbReference type="PANTHER" id="PTHR23510:SF25">
    <property type="entry name" value="MFS DOMAIN-CONTAINING PROTEIN"/>
    <property type="match status" value="1"/>
</dbReference>
<evidence type="ECO:0000313" key="10">
    <source>
        <dbReference type="WBParaSite" id="BXY_0196000.1"/>
    </source>
</evidence>
<dbReference type="Gene3D" id="1.20.1250.20">
    <property type="entry name" value="MFS general substrate transporter like domains"/>
    <property type="match status" value="1"/>
</dbReference>
<feature type="transmembrane region" description="Helical" evidence="5">
    <location>
        <begin position="405"/>
        <end position="425"/>
    </location>
</feature>
<evidence type="ECO:0000256" key="2">
    <source>
        <dbReference type="ARBA" id="ARBA00022692"/>
    </source>
</evidence>
<dbReference type="OrthoDB" id="370281at2759"/>
<dbReference type="InterPro" id="IPR020846">
    <property type="entry name" value="MFS_dom"/>
</dbReference>
<dbReference type="AlphaFoldDB" id="A0A1I7RMM5"/>
<dbReference type="eggNOG" id="KOG2325">
    <property type="taxonomic scope" value="Eukaryota"/>
</dbReference>
<sequence length="479" mass="53843">MQTDWRSIYILTIVMFLGSFKMAAMSSGLWAYMKVLDPDITETFLGIMNSISNTTNLLFSFIAGVICDKLGNTKLCIVVGKGLWIFAVLAYLLVEKLPKHTRYGFLFMEVCFGLSMGLMSTSRTTVSMNSSEADRPRAFAVMSLAISIGLGLGPAVIVPMTLLPYPGFEMPFGVHLNLYTAPMYFVLLTVIISIVLLVVWFDGRMHVKDYPKKIPDIKSEGRFKWNFETSYDKFAVFICCLTRVVQSSSMLFLMNVGGPYMMTIFGWSSKDLLQYNSIVHTAIGVVSGCVCALYIFNIAQKYLSDRRAIVISMALKLVYYLLTYPYPFLTSRIPYEIKEENGTIVQDGCSDRLEWCETTPQINLWVYTAASVLCFGVGMPLIMLNLDVLYSKVLGHIKQGKMQGMFLLSGEVLTVFGPIIFTSIYEATGPVYIWQFNIVTITGVLILWIVYYERMISATRREQGKAISFPETIAVLEGL</sequence>
<feature type="transmembrane region" description="Helical" evidence="5">
    <location>
        <begin position="100"/>
        <end position="118"/>
    </location>
</feature>
<dbReference type="GO" id="GO:0005765">
    <property type="term" value="C:lysosomal membrane"/>
    <property type="evidence" value="ECO:0007669"/>
    <property type="project" value="TreeGrafter"/>
</dbReference>
<keyword evidence="4 5" id="KW-0472">Membrane</keyword>
<dbReference type="InterPro" id="IPR036259">
    <property type="entry name" value="MFS_trans_sf"/>
</dbReference>
<dbReference type="InterPro" id="IPR011701">
    <property type="entry name" value="MFS"/>
</dbReference>
<evidence type="ECO:0000313" key="7">
    <source>
        <dbReference type="EMBL" id="CAD5232750.1"/>
    </source>
</evidence>
<feature type="transmembrane region" description="Helical" evidence="5">
    <location>
        <begin position="308"/>
        <end position="326"/>
    </location>
</feature>
<reference evidence="10" key="1">
    <citation type="submission" date="2016-11" db="UniProtKB">
        <authorList>
            <consortium name="WormBaseParasite"/>
        </authorList>
    </citation>
    <scope>IDENTIFICATION</scope>
</reference>
<dbReference type="Proteomes" id="UP000095284">
    <property type="component" value="Unplaced"/>
</dbReference>
<evidence type="ECO:0000313" key="9">
    <source>
        <dbReference type="Proteomes" id="UP000659654"/>
    </source>
</evidence>
<feature type="transmembrane region" description="Helical" evidence="5">
    <location>
        <begin position="431"/>
        <end position="451"/>
    </location>
</feature>
<feature type="transmembrane region" description="Helical" evidence="5">
    <location>
        <begin position="75"/>
        <end position="94"/>
    </location>
</feature>
<dbReference type="Proteomes" id="UP000659654">
    <property type="component" value="Unassembled WGS sequence"/>
</dbReference>
<feature type="domain" description="Major facilitator superfamily (MFS) profile" evidence="6">
    <location>
        <begin position="7"/>
        <end position="455"/>
    </location>
</feature>
<feature type="transmembrane region" description="Helical" evidence="5">
    <location>
        <begin position="44"/>
        <end position="63"/>
    </location>
</feature>
<gene>
    <name evidence="7" type="ORF">BXYJ_LOCUS12841</name>
</gene>
<evidence type="ECO:0000313" key="8">
    <source>
        <dbReference type="Proteomes" id="UP000095284"/>
    </source>
</evidence>
<keyword evidence="9" id="KW-1185">Reference proteome</keyword>
<feature type="transmembrane region" description="Helical" evidence="5">
    <location>
        <begin position="234"/>
        <end position="257"/>
    </location>
</feature>
<reference evidence="7" key="2">
    <citation type="submission" date="2020-09" db="EMBL/GenBank/DDBJ databases">
        <authorList>
            <person name="Kikuchi T."/>
        </authorList>
    </citation>
    <scope>NUCLEOTIDE SEQUENCE</scope>
    <source>
        <strain evidence="7">Ka4C1</strain>
    </source>
</reference>
<feature type="transmembrane region" description="Helical" evidence="5">
    <location>
        <begin position="7"/>
        <end position="32"/>
    </location>
</feature>
<feature type="transmembrane region" description="Helical" evidence="5">
    <location>
        <begin position="183"/>
        <end position="203"/>
    </location>
</feature>
<comment type="subcellular location">
    <subcellularLocation>
        <location evidence="1">Membrane</location>
        <topology evidence="1">Multi-pass membrane protein</topology>
    </subcellularLocation>
</comment>
<accession>A0A1I7RMM5</accession>
<feature type="transmembrane region" description="Helical" evidence="5">
    <location>
        <begin position="364"/>
        <end position="384"/>
    </location>
</feature>
<evidence type="ECO:0000259" key="6">
    <source>
        <dbReference type="PROSITE" id="PS50850"/>
    </source>
</evidence>
<feature type="transmembrane region" description="Helical" evidence="5">
    <location>
        <begin position="277"/>
        <end position="296"/>
    </location>
</feature>
<dbReference type="Proteomes" id="UP000582659">
    <property type="component" value="Unassembled WGS sequence"/>
</dbReference>
<keyword evidence="2 5" id="KW-0812">Transmembrane</keyword>
<evidence type="ECO:0000256" key="4">
    <source>
        <dbReference type="ARBA" id="ARBA00023136"/>
    </source>
</evidence>
<dbReference type="GO" id="GO:0022857">
    <property type="term" value="F:transmembrane transporter activity"/>
    <property type="evidence" value="ECO:0007669"/>
    <property type="project" value="InterPro"/>
</dbReference>
<evidence type="ECO:0000256" key="1">
    <source>
        <dbReference type="ARBA" id="ARBA00004141"/>
    </source>
</evidence>
<dbReference type="EMBL" id="CAJFDI010000005">
    <property type="protein sequence ID" value="CAD5232750.1"/>
    <property type="molecule type" value="Genomic_DNA"/>
</dbReference>